<dbReference type="RefSeq" id="WP_055392893.1">
    <property type="nucleotide sequence ID" value="NZ_LCTZ01000002.1"/>
</dbReference>
<dbReference type="PROSITE" id="PS51257">
    <property type="entry name" value="PROKAR_LIPOPROTEIN"/>
    <property type="match status" value="1"/>
</dbReference>
<dbReference type="OrthoDB" id="2972467at2"/>
<organism evidence="2 3">
    <name type="scientific">Flagellimonas eckloniae</name>
    <dbReference type="NCBI Taxonomy" id="346185"/>
    <lineage>
        <taxon>Bacteria</taxon>
        <taxon>Pseudomonadati</taxon>
        <taxon>Bacteroidota</taxon>
        <taxon>Flavobacteriia</taxon>
        <taxon>Flavobacteriales</taxon>
        <taxon>Flavobacteriaceae</taxon>
        <taxon>Flagellimonas</taxon>
    </lineage>
</organism>
<feature type="chain" id="PRO_5006189200" evidence="1">
    <location>
        <begin position="27"/>
        <end position="356"/>
    </location>
</feature>
<dbReference type="Pfam" id="PF11617">
    <property type="entry name" value="Cu-binding_MopE"/>
    <property type="match status" value="2"/>
</dbReference>
<evidence type="ECO:0000256" key="1">
    <source>
        <dbReference type="SAM" id="SignalP"/>
    </source>
</evidence>
<dbReference type="EMBL" id="LCTZ01000002">
    <property type="protein sequence ID" value="KQC29286.1"/>
    <property type="molecule type" value="Genomic_DNA"/>
</dbReference>
<dbReference type="AlphaFoldDB" id="A0A0Q1CEV9"/>
<keyword evidence="3" id="KW-1185">Reference proteome</keyword>
<dbReference type="InterPro" id="IPR021655">
    <property type="entry name" value="Put_metal-bd"/>
</dbReference>
<sequence>MKTSYSSIFRASFVGIALFVMISCSNDDNCTTQTFYLDKDLDGFGGIESTSACKAPTTAVGQYVTKDGDTNDNDPNINPGCDLVFYLDEDNDGFGVGDPLSFCKNPDEDLYTDNDTTFDCDDTNPNINPDTTEIANDGIDNNCDGIELVKAVIWTGPDMQFSKPGGLTNWVDGSQFHDQLTENVSLTRSNNGYITNISWWVNEITQVPTENEDLEWEYKGRDSEPVANIGTAEPAGGPQGVRWAILEQGGETKAWDNFNLYGTLGDPTHFYSLNNIASICDILDGNFDLIRIIDDFGVEGNEEEYLDFDTLRFQFLEGKSLGVWLVEEDIYLTLTFDSISNSFGDMSYTRSSPVNN</sequence>
<keyword evidence="1" id="KW-0732">Signal</keyword>
<feature type="signal peptide" evidence="1">
    <location>
        <begin position="1"/>
        <end position="26"/>
    </location>
</feature>
<proteinExistence type="predicted"/>
<evidence type="ECO:0000313" key="2">
    <source>
        <dbReference type="EMBL" id="KQC29286.1"/>
    </source>
</evidence>
<reference evidence="2 3" key="1">
    <citation type="submission" date="2015-04" db="EMBL/GenBank/DDBJ databases">
        <title>Complete genome of flavobacterium.</title>
        <authorList>
            <person name="Kwon Y.M."/>
            <person name="Kim S.-J."/>
        </authorList>
    </citation>
    <scope>NUCLEOTIDE SEQUENCE [LARGE SCALE GENOMIC DNA]</scope>
    <source>
        <strain evidence="2 3">DK169</strain>
    </source>
</reference>
<dbReference type="STRING" id="346185.AAY42_04720"/>
<protein>
    <submittedName>
        <fullName evidence="2">Uncharacterized protein</fullName>
    </submittedName>
</protein>
<gene>
    <name evidence="2" type="ORF">AAY42_04720</name>
</gene>
<dbReference type="Proteomes" id="UP000050827">
    <property type="component" value="Unassembled WGS sequence"/>
</dbReference>
<name>A0A0Q1CEV9_9FLAO</name>
<comment type="caution">
    <text evidence="2">The sequence shown here is derived from an EMBL/GenBank/DDBJ whole genome shotgun (WGS) entry which is preliminary data.</text>
</comment>
<evidence type="ECO:0000313" key="3">
    <source>
        <dbReference type="Proteomes" id="UP000050827"/>
    </source>
</evidence>
<accession>A0A0Q1CEV9</accession>